<keyword evidence="1" id="KW-0175">Coiled coil</keyword>
<organism evidence="2 3">
    <name type="scientific">Candidatus Methanoperedens nitratireducens</name>
    <dbReference type="NCBI Taxonomy" id="1392998"/>
    <lineage>
        <taxon>Archaea</taxon>
        <taxon>Methanobacteriati</taxon>
        <taxon>Methanobacteriota</taxon>
        <taxon>Stenosarchaea group</taxon>
        <taxon>Methanomicrobia</taxon>
        <taxon>Methanosarcinales</taxon>
        <taxon>ANME-2 cluster</taxon>
        <taxon>Candidatus Methanoperedentaceae</taxon>
        <taxon>Candidatus Methanoperedens</taxon>
    </lineage>
</organism>
<reference evidence="2 3" key="1">
    <citation type="submission" date="2015-09" db="EMBL/GenBank/DDBJ databases">
        <title>A metagenomics-based metabolic model of nitrate-dependent anaerobic oxidation of methane by Methanoperedens-like archaea.</title>
        <authorList>
            <person name="Arshad A."/>
            <person name="Speth D.R."/>
            <person name="De Graaf R.M."/>
            <person name="Op Den Camp H.J."/>
            <person name="Jetten M.S."/>
            <person name="Welte C.U."/>
        </authorList>
    </citation>
    <scope>NUCLEOTIDE SEQUENCE [LARGE SCALE GENOMIC DNA]</scope>
</reference>
<evidence type="ECO:0000313" key="3">
    <source>
        <dbReference type="Proteomes" id="UP000050360"/>
    </source>
</evidence>
<protein>
    <submittedName>
        <fullName evidence="2">Uncharacterized protein</fullName>
    </submittedName>
</protein>
<proteinExistence type="predicted"/>
<accession>A0A0P8A0L3</accession>
<evidence type="ECO:0000256" key="1">
    <source>
        <dbReference type="SAM" id="Coils"/>
    </source>
</evidence>
<dbReference type="EMBL" id="LKCM01000344">
    <property type="protein sequence ID" value="KPQ41495.1"/>
    <property type="molecule type" value="Genomic_DNA"/>
</dbReference>
<name>A0A0P8A0L3_9EURY</name>
<dbReference type="Proteomes" id="UP000050360">
    <property type="component" value="Unassembled WGS sequence"/>
</dbReference>
<sequence length="99" mass="11477">MHSEDSVSGITADLSHMIGLPENELIHRGLVSFIEKEIRLAEADIADLIDRYNVALKEDLYEAIKSKKMPSHPAWEDYIVWKNKEKYINDLKVRLGRVR</sequence>
<feature type="coiled-coil region" evidence="1">
    <location>
        <begin position="31"/>
        <end position="58"/>
    </location>
</feature>
<evidence type="ECO:0000313" key="2">
    <source>
        <dbReference type="EMBL" id="KPQ41495.1"/>
    </source>
</evidence>
<comment type="caution">
    <text evidence="2">The sequence shown here is derived from an EMBL/GenBank/DDBJ whole genome shotgun (WGS) entry which is preliminary data.</text>
</comment>
<gene>
    <name evidence="2" type="ORF">MPEBLZ_03953</name>
</gene>
<dbReference type="AlphaFoldDB" id="A0A0P8A0L3"/>